<evidence type="ECO:0000313" key="1">
    <source>
        <dbReference type="EMBL" id="KIP05707.1"/>
    </source>
</evidence>
<evidence type="ECO:0000313" key="2">
    <source>
        <dbReference type="Proteomes" id="UP000053257"/>
    </source>
</evidence>
<dbReference type="OrthoDB" id="2124139at2759"/>
<accession>A0A0C3S5N2</accession>
<dbReference type="AlphaFoldDB" id="A0A0C3S5N2"/>
<proteinExistence type="predicted"/>
<gene>
    <name evidence="1" type="ORF">PHLGIDRAFT_119607</name>
</gene>
<dbReference type="HOGENOM" id="CLU_1235421_0_0_1"/>
<reference evidence="1 2" key="1">
    <citation type="journal article" date="2014" name="PLoS Genet.">
        <title>Analysis of the Phlebiopsis gigantea genome, transcriptome and secretome provides insight into its pioneer colonization strategies of wood.</title>
        <authorList>
            <person name="Hori C."/>
            <person name="Ishida T."/>
            <person name="Igarashi K."/>
            <person name="Samejima M."/>
            <person name="Suzuki H."/>
            <person name="Master E."/>
            <person name="Ferreira P."/>
            <person name="Ruiz-Duenas F.J."/>
            <person name="Held B."/>
            <person name="Canessa P."/>
            <person name="Larrondo L.F."/>
            <person name="Schmoll M."/>
            <person name="Druzhinina I.S."/>
            <person name="Kubicek C.P."/>
            <person name="Gaskell J.A."/>
            <person name="Kersten P."/>
            <person name="St John F."/>
            <person name="Glasner J."/>
            <person name="Sabat G."/>
            <person name="Splinter BonDurant S."/>
            <person name="Syed K."/>
            <person name="Yadav J."/>
            <person name="Mgbeahuruike A.C."/>
            <person name="Kovalchuk A."/>
            <person name="Asiegbu F.O."/>
            <person name="Lackner G."/>
            <person name="Hoffmeister D."/>
            <person name="Rencoret J."/>
            <person name="Gutierrez A."/>
            <person name="Sun H."/>
            <person name="Lindquist E."/>
            <person name="Barry K."/>
            <person name="Riley R."/>
            <person name="Grigoriev I.V."/>
            <person name="Henrissat B."/>
            <person name="Kues U."/>
            <person name="Berka R.M."/>
            <person name="Martinez A.T."/>
            <person name="Covert S.F."/>
            <person name="Blanchette R.A."/>
            <person name="Cullen D."/>
        </authorList>
    </citation>
    <scope>NUCLEOTIDE SEQUENCE [LARGE SCALE GENOMIC DNA]</scope>
    <source>
        <strain evidence="1 2">11061_1 CR5-6</strain>
    </source>
</reference>
<protein>
    <submittedName>
        <fullName evidence="1">Uncharacterized protein</fullName>
    </submittedName>
</protein>
<name>A0A0C3S5N2_PHLG1</name>
<sequence length="224" mass="24030">MYLPEVCFTPVCIDGLRFYIHYISSRRKFVNFGGIAVNASFSGKATALDIGDRHAPFPFLSIVRETRVRGRWPGVPLPPKYLVIHLGKTGSSRTRNEPLPSPTGVNNGSQGTWTNFHFPAQSVNANPGGQVLNEVVINEILAATYASEPWTAYERRLQRPDGGATNTPAHAMAAARFPVAEAQTVALFIEAVAYCVYLVTPGRALLGADAGSAATGRVTSVVAS</sequence>
<organism evidence="1 2">
    <name type="scientific">Phlebiopsis gigantea (strain 11061_1 CR5-6)</name>
    <name type="common">White-rot fungus</name>
    <name type="synonym">Peniophora gigantea</name>
    <dbReference type="NCBI Taxonomy" id="745531"/>
    <lineage>
        <taxon>Eukaryota</taxon>
        <taxon>Fungi</taxon>
        <taxon>Dikarya</taxon>
        <taxon>Basidiomycota</taxon>
        <taxon>Agaricomycotina</taxon>
        <taxon>Agaricomycetes</taxon>
        <taxon>Polyporales</taxon>
        <taxon>Phanerochaetaceae</taxon>
        <taxon>Phlebiopsis</taxon>
    </lineage>
</organism>
<dbReference type="Proteomes" id="UP000053257">
    <property type="component" value="Unassembled WGS sequence"/>
</dbReference>
<dbReference type="EMBL" id="KN840536">
    <property type="protein sequence ID" value="KIP05707.1"/>
    <property type="molecule type" value="Genomic_DNA"/>
</dbReference>
<keyword evidence="2" id="KW-1185">Reference proteome</keyword>